<sequence length="102" mass="11871">MGLVEKMRHKLDLHKLDQYTKRRRSQSQFESHDRSYYEAAYHDGDYLDPTDSNSPTSNRNHPSLSYKSNGWSITDVFKKNKSTAGPNIHLKTSETYTYGRPS</sequence>
<proteinExistence type="predicted"/>
<evidence type="ECO:0000256" key="1">
    <source>
        <dbReference type="SAM" id="MobiDB-lite"/>
    </source>
</evidence>
<feature type="region of interest" description="Disordered" evidence="1">
    <location>
        <begin position="40"/>
        <end position="65"/>
    </location>
</feature>
<organism evidence="2 3">
    <name type="scientific">Phycomyces blakesleeanus (strain ATCC 8743b / DSM 1359 / FGSC 10004 / NBRC 33097 / NRRL 1555)</name>
    <dbReference type="NCBI Taxonomy" id="763407"/>
    <lineage>
        <taxon>Eukaryota</taxon>
        <taxon>Fungi</taxon>
        <taxon>Fungi incertae sedis</taxon>
        <taxon>Mucoromycota</taxon>
        <taxon>Mucoromycotina</taxon>
        <taxon>Mucoromycetes</taxon>
        <taxon>Mucorales</taxon>
        <taxon>Phycomycetaceae</taxon>
        <taxon>Phycomyces</taxon>
    </lineage>
</organism>
<reference evidence="3" key="1">
    <citation type="submission" date="2015-06" db="EMBL/GenBank/DDBJ databases">
        <title>Expansion of signal transduction pathways in fungi by whole-genome duplication.</title>
        <authorList>
            <consortium name="DOE Joint Genome Institute"/>
            <person name="Corrochano L.M."/>
            <person name="Kuo A."/>
            <person name="Marcet-Houben M."/>
            <person name="Polaino S."/>
            <person name="Salamov A."/>
            <person name="Villalobos J.M."/>
            <person name="Alvarez M.I."/>
            <person name="Avalos J."/>
            <person name="Benito E.P."/>
            <person name="Benoit I."/>
            <person name="Burger G."/>
            <person name="Camino L.P."/>
            <person name="Canovas D."/>
            <person name="Cerda-Olmedo E."/>
            <person name="Cheng J.-F."/>
            <person name="Dominguez A."/>
            <person name="Elias M."/>
            <person name="Eslava A.P."/>
            <person name="Glaser F."/>
            <person name="Grimwood J."/>
            <person name="Gutierrez G."/>
            <person name="Heitman J."/>
            <person name="Henrissat B."/>
            <person name="Iturriaga E.A."/>
            <person name="Lang B.F."/>
            <person name="Lavin J.L."/>
            <person name="Lee S."/>
            <person name="Li W."/>
            <person name="Lindquist E."/>
            <person name="Lopez-Garcia S."/>
            <person name="Luque E.M."/>
            <person name="Marcos A.T."/>
            <person name="Martin J."/>
            <person name="McCluskey K."/>
            <person name="Medina H.R."/>
            <person name="Miralles-Duran A."/>
            <person name="Miyazaki A."/>
            <person name="Munoz-Torres E."/>
            <person name="Oguiza J.A."/>
            <person name="Ohm R."/>
            <person name="Olmedo M."/>
            <person name="Orejas M."/>
            <person name="Ortiz-Castellanos L."/>
            <person name="Pisabarro A.G."/>
            <person name="Rodriguez-Romero J."/>
            <person name="Ruiz-Herrera J."/>
            <person name="Ruiz-Vazquez R."/>
            <person name="Sanz C."/>
            <person name="Schackwitz W."/>
            <person name="Schmutz J."/>
            <person name="Shahriari M."/>
            <person name="Shelest E."/>
            <person name="Silva-Franco F."/>
            <person name="Soanes D."/>
            <person name="Syed K."/>
            <person name="Tagua V.G."/>
            <person name="Talbot N.J."/>
            <person name="Thon M."/>
            <person name="De vries R.P."/>
            <person name="Wiebenga A."/>
            <person name="Yadav J.S."/>
            <person name="Braun E.L."/>
            <person name="Baker S."/>
            <person name="Garre V."/>
            <person name="Horwitz B."/>
            <person name="Torres-Martinez S."/>
            <person name="Idnurm A."/>
            <person name="Herrera-Estrella A."/>
            <person name="Gabaldon T."/>
            <person name="Grigoriev I.V."/>
        </authorList>
    </citation>
    <scope>NUCLEOTIDE SEQUENCE [LARGE SCALE GENOMIC DNA]</scope>
    <source>
        <strain evidence="3">NRRL 1555(-)</strain>
    </source>
</reference>
<dbReference type="RefSeq" id="XP_018286094.1">
    <property type="nucleotide sequence ID" value="XM_018438747.1"/>
</dbReference>
<evidence type="ECO:0000313" key="2">
    <source>
        <dbReference type="EMBL" id="OAD68054.1"/>
    </source>
</evidence>
<gene>
    <name evidence="2" type="ORF">PHYBLDRAFT_183305</name>
</gene>
<dbReference type="AlphaFoldDB" id="A0A162NCG2"/>
<evidence type="ECO:0000313" key="3">
    <source>
        <dbReference type="Proteomes" id="UP000077315"/>
    </source>
</evidence>
<keyword evidence="3" id="KW-1185">Reference proteome</keyword>
<feature type="compositionally biased region" description="Polar residues" evidence="1">
    <location>
        <begin position="50"/>
        <end position="65"/>
    </location>
</feature>
<name>A0A162NCG2_PHYB8</name>
<feature type="region of interest" description="Disordered" evidence="1">
    <location>
        <begin position="81"/>
        <end position="102"/>
    </location>
</feature>
<dbReference type="InParanoid" id="A0A162NCG2"/>
<dbReference type="Proteomes" id="UP000077315">
    <property type="component" value="Unassembled WGS sequence"/>
</dbReference>
<dbReference type="OrthoDB" id="2246002at2759"/>
<dbReference type="GeneID" id="28999653"/>
<dbReference type="EMBL" id="KV440996">
    <property type="protein sequence ID" value="OAD68054.1"/>
    <property type="molecule type" value="Genomic_DNA"/>
</dbReference>
<protein>
    <submittedName>
        <fullName evidence="2">Uncharacterized protein</fullName>
    </submittedName>
</protein>
<accession>A0A162NCG2</accession>
<dbReference type="VEuPathDB" id="FungiDB:PHYBLDRAFT_183305"/>